<accession>A0A0F7L9T6</accession>
<proteinExistence type="predicted"/>
<evidence type="ECO:0000313" key="1">
    <source>
        <dbReference type="EMBL" id="AKH48137.1"/>
    </source>
</evidence>
<sequence length="108" mass="11233">MSPTPSTTGQRRLTRPERTVIMALPKRPTASTFRPNGLKAVAFGEVVITGEQDAELVPDAPVISSGSGVPTASRGKGSLYLRDDGASASEVLYVNTDGGTTWVVVSAT</sequence>
<reference evidence="1" key="2">
    <citation type="submission" date="2015-03" db="EMBL/GenBank/DDBJ databases">
        <authorList>
            <person name="Chow C.-E.T."/>
            <person name="Winget D.M."/>
            <person name="White R.A.III."/>
            <person name="Hallam S.J."/>
            <person name="Suttle C.A."/>
        </authorList>
    </citation>
    <scope>NUCLEOTIDE SEQUENCE</scope>
    <source>
        <strain evidence="1">Oxic1_6</strain>
    </source>
</reference>
<reference evidence="1" key="1">
    <citation type="journal article" date="2015" name="Front. Microbiol.">
        <title>Combining genomic sequencing methods to explore viral diversity and reveal potential virus-host interactions.</title>
        <authorList>
            <person name="Chow C.E."/>
            <person name="Winget D.M."/>
            <person name="White R.A.III."/>
            <person name="Hallam S.J."/>
            <person name="Suttle C.A."/>
        </authorList>
    </citation>
    <scope>NUCLEOTIDE SEQUENCE</scope>
    <source>
        <strain evidence="1">Oxic1_6</strain>
    </source>
</reference>
<name>A0A0F7L9T6_9VIRU</name>
<protein>
    <submittedName>
        <fullName evidence="1">Uncharacterized protein</fullName>
    </submittedName>
</protein>
<dbReference type="EMBL" id="KR029601">
    <property type="protein sequence ID" value="AKH48137.1"/>
    <property type="molecule type" value="Genomic_DNA"/>
</dbReference>
<organism evidence="1">
    <name type="scientific">uncultured marine virus</name>
    <dbReference type="NCBI Taxonomy" id="186617"/>
    <lineage>
        <taxon>Viruses</taxon>
        <taxon>environmental samples</taxon>
    </lineage>
</organism>